<name>A0ACC1HPC0_9FUNG</name>
<comment type="caution">
    <text evidence="1">The sequence shown here is derived from an EMBL/GenBank/DDBJ whole genome shotgun (WGS) entry which is preliminary data.</text>
</comment>
<evidence type="ECO:0000313" key="2">
    <source>
        <dbReference type="Proteomes" id="UP001145114"/>
    </source>
</evidence>
<gene>
    <name evidence="1" type="ORF">EV182_005246</name>
</gene>
<keyword evidence="2" id="KW-1185">Reference proteome</keyword>
<dbReference type="EMBL" id="JAMZIH010001814">
    <property type="protein sequence ID" value="KAJ1677880.1"/>
    <property type="molecule type" value="Genomic_DNA"/>
</dbReference>
<organism evidence="1 2">
    <name type="scientific">Spiromyces aspiralis</name>
    <dbReference type="NCBI Taxonomy" id="68401"/>
    <lineage>
        <taxon>Eukaryota</taxon>
        <taxon>Fungi</taxon>
        <taxon>Fungi incertae sedis</taxon>
        <taxon>Zoopagomycota</taxon>
        <taxon>Kickxellomycotina</taxon>
        <taxon>Kickxellomycetes</taxon>
        <taxon>Kickxellales</taxon>
        <taxon>Kickxellaceae</taxon>
        <taxon>Spiromyces</taxon>
    </lineage>
</organism>
<reference evidence="1" key="1">
    <citation type="submission" date="2022-06" db="EMBL/GenBank/DDBJ databases">
        <title>Phylogenomic reconstructions and comparative analyses of Kickxellomycotina fungi.</title>
        <authorList>
            <person name="Reynolds N.K."/>
            <person name="Stajich J.E."/>
            <person name="Barry K."/>
            <person name="Grigoriev I.V."/>
            <person name="Crous P."/>
            <person name="Smith M.E."/>
        </authorList>
    </citation>
    <scope>NUCLEOTIDE SEQUENCE</scope>
    <source>
        <strain evidence="1">RSA 2271</strain>
    </source>
</reference>
<protein>
    <submittedName>
        <fullName evidence="1">Uncharacterized protein</fullName>
    </submittedName>
</protein>
<evidence type="ECO:0000313" key="1">
    <source>
        <dbReference type="EMBL" id="KAJ1677880.1"/>
    </source>
</evidence>
<accession>A0ACC1HPC0</accession>
<proteinExistence type="predicted"/>
<sequence>MVTYKKYHASEEESTEPDGVPGSVSSKSPGEYDTDSMFLNRGLFRMLVLEDPVLEHFFEVILPSTFSLNPELVHASRTQASRIPVSARSSSSLNQKAYPSASSSSSSTHQLPSTEPLSQSLLSSGKSLANTVARTISSGIEVSSQFIDKSILNPVAMAGVSSELAKPAVVKVEQPGADGSQHQAKGAASGTKTPSSSWPLPLPQQTAASAETPIVAPVTGSVPTSDSDGKVTYRPLSENLHDQQAPQQDYNASLEPYDNVMEEVEELLSELHTHEDDERYAGYMLDDARTKETKSLLRERADSSEEERPNMPLEPTPFSHRPERRPAVADFDIGDDELDNILD</sequence>
<dbReference type="Proteomes" id="UP001145114">
    <property type="component" value="Unassembled WGS sequence"/>
</dbReference>